<sequence>MTNTQNPSARTKLACELEQLPPYLFTPMTKEGYERNMDIYEKVLGMCLGNKKSPSERRGFNDCKD</sequence>
<protein>
    <submittedName>
        <fullName evidence="1">Uncharacterized protein</fullName>
    </submittedName>
</protein>
<dbReference type="Proteomes" id="UP000219452">
    <property type="component" value="Unassembled WGS sequence"/>
</dbReference>
<evidence type="ECO:0000313" key="1">
    <source>
        <dbReference type="EMBL" id="SOD80962.1"/>
    </source>
</evidence>
<name>A0A286FCM8_9BACT</name>
<accession>A0A286FCM8</accession>
<organism evidence="1 2">
    <name type="scientific">Spirosoma fluviale</name>
    <dbReference type="NCBI Taxonomy" id="1597977"/>
    <lineage>
        <taxon>Bacteria</taxon>
        <taxon>Pseudomonadati</taxon>
        <taxon>Bacteroidota</taxon>
        <taxon>Cytophagia</taxon>
        <taxon>Cytophagales</taxon>
        <taxon>Cytophagaceae</taxon>
        <taxon>Spirosoma</taxon>
    </lineage>
</organism>
<dbReference type="EMBL" id="OCNH01000001">
    <property type="protein sequence ID" value="SOD80962.1"/>
    <property type="molecule type" value="Genomic_DNA"/>
</dbReference>
<proteinExistence type="predicted"/>
<dbReference type="AlphaFoldDB" id="A0A286FCM8"/>
<keyword evidence="2" id="KW-1185">Reference proteome</keyword>
<gene>
    <name evidence="1" type="ORF">SAMN06269250_1626</name>
</gene>
<evidence type="ECO:0000313" key="2">
    <source>
        <dbReference type="Proteomes" id="UP000219452"/>
    </source>
</evidence>
<reference evidence="2" key="1">
    <citation type="submission" date="2017-09" db="EMBL/GenBank/DDBJ databases">
        <authorList>
            <person name="Varghese N."/>
            <person name="Submissions S."/>
        </authorList>
    </citation>
    <scope>NUCLEOTIDE SEQUENCE [LARGE SCALE GENOMIC DNA]</scope>
    <source>
        <strain evidence="2">DSM 29961</strain>
    </source>
</reference>